<dbReference type="GO" id="GO:0010181">
    <property type="term" value="F:FMN binding"/>
    <property type="evidence" value="ECO:0007669"/>
    <property type="project" value="TreeGrafter"/>
</dbReference>
<dbReference type="PANTHER" id="PTHR30543:SF21">
    <property type="entry name" value="NAD(P)H-DEPENDENT FMN REDUCTASE LOT6"/>
    <property type="match status" value="1"/>
</dbReference>
<accession>A0A1N7FQV7</accession>
<protein>
    <submittedName>
        <fullName evidence="2">NAD(P)H-dependent FMN reductase</fullName>
    </submittedName>
</protein>
<evidence type="ECO:0000313" key="2">
    <source>
        <dbReference type="EMBL" id="SIS02635.1"/>
    </source>
</evidence>
<dbReference type="InterPro" id="IPR050712">
    <property type="entry name" value="NAD(P)H-dep_reductase"/>
</dbReference>
<feature type="domain" description="NADPH-dependent FMN reductase-like" evidence="1">
    <location>
        <begin position="3"/>
        <end position="143"/>
    </location>
</feature>
<evidence type="ECO:0000313" key="3">
    <source>
        <dbReference type="Proteomes" id="UP000186218"/>
    </source>
</evidence>
<dbReference type="AlphaFoldDB" id="A0A1N7FQV7"/>
<dbReference type="GO" id="GO:0005829">
    <property type="term" value="C:cytosol"/>
    <property type="evidence" value="ECO:0007669"/>
    <property type="project" value="TreeGrafter"/>
</dbReference>
<dbReference type="OrthoDB" id="9812295at2"/>
<dbReference type="EMBL" id="FTNT01000006">
    <property type="protein sequence ID" value="SIS02635.1"/>
    <property type="molecule type" value="Genomic_DNA"/>
</dbReference>
<dbReference type="STRING" id="1344003.SAMN05445060_2197"/>
<keyword evidence="3" id="KW-1185">Reference proteome</keyword>
<evidence type="ECO:0000259" key="1">
    <source>
        <dbReference type="Pfam" id="PF03358"/>
    </source>
</evidence>
<dbReference type="PANTHER" id="PTHR30543">
    <property type="entry name" value="CHROMATE REDUCTASE"/>
    <property type="match status" value="1"/>
</dbReference>
<gene>
    <name evidence="2" type="ORF">SAMN05445060_2197</name>
</gene>
<name>A0A1N7FQV7_9NOCA</name>
<dbReference type="InterPro" id="IPR005025">
    <property type="entry name" value="FMN_Rdtase-like_dom"/>
</dbReference>
<proteinExistence type="predicted"/>
<reference evidence="2 3" key="1">
    <citation type="submission" date="2017-01" db="EMBL/GenBank/DDBJ databases">
        <authorList>
            <person name="Mah S.A."/>
            <person name="Swanson W.J."/>
            <person name="Moy G.W."/>
            <person name="Vacquier V.D."/>
        </authorList>
    </citation>
    <scope>NUCLEOTIDE SEQUENCE [LARGE SCALE GENOMIC DNA]</scope>
    <source>
        <strain evidence="2 3">CPCC 203464</strain>
    </source>
</reference>
<dbReference type="Pfam" id="PF03358">
    <property type="entry name" value="FMN_red"/>
    <property type="match status" value="1"/>
</dbReference>
<dbReference type="SUPFAM" id="SSF52218">
    <property type="entry name" value="Flavoproteins"/>
    <property type="match status" value="1"/>
</dbReference>
<dbReference type="Gene3D" id="3.40.50.360">
    <property type="match status" value="1"/>
</dbReference>
<organism evidence="2 3">
    <name type="scientific">Williamsia sterculiae</name>
    <dbReference type="NCBI Taxonomy" id="1344003"/>
    <lineage>
        <taxon>Bacteria</taxon>
        <taxon>Bacillati</taxon>
        <taxon>Actinomycetota</taxon>
        <taxon>Actinomycetes</taxon>
        <taxon>Mycobacteriales</taxon>
        <taxon>Nocardiaceae</taxon>
        <taxon>Williamsia</taxon>
    </lineage>
</organism>
<dbReference type="Proteomes" id="UP000186218">
    <property type="component" value="Unassembled WGS sequence"/>
</dbReference>
<sequence>MTTIVALVGSLRSNLINRQLAEIAREAVAPDVAVEIHDGLAELPFYNEDVDTGDVPAAAVRLRTAVAAADAVLLITPEYNGTIPAVLKNAIDWLSRPYGSGALVDKPIGVIGAALGRHGGKWSQDDTRRAVGIAGGRVVEEVELRLGPTDVATDPRRNATVVDRVEAAVRILLDQTPVRV</sequence>
<dbReference type="GO" id="GO:0016491">
    <property type="term" value="F:oxidoreductase activity"/>
    <property type="evidence" value="ECO:0007669"/>
    <property type="project" value="InterPro"/>
</dbReference>
<dbReference type="InterPro" id="IPR029039">
    <property type="entry name" value="Flavoprotein-like_sf"/>
</dbReference>
<dbReference type="RefSeq" id="WP_076479455.1">
    <property type="nucleotide sequence ID" value="NZ_FTNT01000006.1"/>
</dbReference>